<dbReference type="InterPro" id="IPR007110">
    <property type="entry name" value="Ig-like_dom"/>
</dbReference>
<comment type="caution">
    <text evidence="7">The sequence shown here is derived from an EMBL/GenBank/DDBJ whole genome shotgun (WGS) entry which is preliminary data.</text>
</comment>
<sequence>MAGRETDEDDNNSMESSGEDERRESEWEEAGCSKAKRAKSRKRKKNTSSAGGSESEGREALPVFFRTQLESLEVEAGGTATLRCEVTKSGAVVIWKKGDRVVESSDKYQVKQEGAVVELVIYKLRGADSGEYTCDTGHQKSSAVLTVQEREVVIIKGLESLAVHEEDDALFECHVSHDNAPLVQWTLQGIPLQKNEMNEIGAEGRVHTLILRSVTQQDSGTVAFSVGPHASSAQLTVRAAGVLFTGWVQSQEAEEGGSVTLRCELSVPGATVDWRKGEVALTPGSKHQMKVEGTKAKLVINSLTLRDSGDYTCDTGDQQTTASVVVKAPPPAVIWRKGSVVLSRGEKHSVQEKGTERVLVIHKLTPEDAGEYTCDTGKSTSTATLTVKEHVRITVGLLDMTITTGEDACFECSLSHMGVSEGEWWMDSNLLQNNDLNQISSEGHRQLLVLKMVTPDESGTVAYVVDGETTTANLLVLDKKGRGRMAKGGARSPLSIGSARSPPPSAQETLRAAAGQPTFFLQELENLEAEEGDSMTPAL</sequence>
<keyword evidence="2" id="KW-0963">Cytoplasm</keyword>
<evidence type="ECO:0000313" key="7">
    <source>
        <dbReference type="EMBL" id="KAJ8337403.1"/>
    </source>
</evidence>
<evidence type="ECO:0000256" key="2">
    <source>
        <dbReference type="ARBA" id="ARBA00022490"/>
    </source>
</evidence>
<evidence type="ECO:0000256" key="5">
    <source>
        <dbReference type="SAM" id="MobiDB-lite"/>
    </source>
</evidence>
<feature type="domain" description="Ig-like" evidence="6">
    <location>
        <begin position="228"/>
        <end position="325"/>
    </location>
</feature>
<reference evidence="7" key="1">
    <citation type="journal article" date="2023" name="Science">
        <title>Genome structures resolve the early diversification of teleost fishes.</title>
        <authorList>
            <person name="Parey E."/>
            <person name="Louis A."/>
            <person name="Montfort J."/>
            <person name="Bouchez O."/>
            <person name="Roques C."/>
            <person name="Iampietro C."/>
            <person name="Lluch J."/>
            <person name="Castinel A."/>
            <person name="Donnadieu C."/>
            <person name="Desvignes T."/>
            <person name="Floi Bucao C."/>
            <person name="Jouanno E."/>
            <person name="Wen M."/>
            <person name="Mejri S."/>
            <person name="Dirks R."/>
            <person name="Jansen H."/>
            <person name="Henkel C."/>
            <person name="Chen W.J."/>
            <person name="Zahm M."/>
            <person name="Cabau C."/>
            <person name="Klopp C."/>
            <person name="Thompson A.W."/>
            <person name="Robinson-Rechavi M."/>
            <person name="Braasch I."/>
            <person name="Lecointre G."/>
            <person name="Bobe J."/>
            <person name="Postlethwait J.H."/>
            <person name="Berthelot C."/>
            <person name="Roest Crollius H."/>
            <person name="Guiguen Y."/>
        </authorList>
    </citation>
    <scope>NUCLEOTIDE SEQUENCE</scope>
    <source>
        <strain evidence="7">WJC10195</strain>
    </source>
</reference>
<dbReference type="PANTHER" id="PTHR35971:SF5">
    <property type="entry name" value="OBSCURIN LIKE CYTOSKELETAL ADAPTOR 1"/>
    <property type="match status" value="1"/>
</dbReference>
<protein>
    <recommendedName>
        <fullName evidence="6">Ig-like domain-containing protein</fullName>
    </recommendedName>
</protein>
<dbReference type="FunFam" id="2.60.40.10:FF:000421">
    <property type="entry name" value="LOW QUALITY PROTEIN: obscurin"/>
    <property type="match status" value="1"/>
</dbReference>
<dbReference type="InterPro" id="IPR013098">
    <property type="entry name" value="Ig_I-set"/>
</dbReference>
<evidence type="ECO:0000313" key="8">
    <source>
        <dbReference type="Proteomes" id="UP001152622"/>
    </source>
</evidence>
<dbReference type="Pfam" id="PF07679">
    <property type="entry name" value="I-set"/>
    <property type="match status" value="4"/>
</dbReference>
<comment type="subcellular location">
    <subcellularLocation>
        <location evidence="1">Cytoplasm</location>
    </subcellularLocation>
</comment>
<feature type="region of interest" description="Disordered" evidence="5">
    <location>
        <begin position="484"/>
        <end position="511"/>
    </location>
</feature>
<feature type="compositionally biased region" description="Acidic residues" evidence="5">
    <location>
        <begin position="1"/>
        <end position="12"/>
    </location>
</feature>
<dbReference type="InterPro" id="IPR036179">
    <property type="entry name" value="Ig-like_dom_sf"/>
</dbReference>
<feature type="compositionally biased region" description="Basic residues" evidence="5">
    <location>
        <begin position="34"/>
        <end position="46"/>
    </location>
</feature>
<name>A0A9Q1EEM9_SYNKA</name>
<dbReference type="OrthoDB" id="6159398at2759"/>
<keyword evidence="8" id="KW-1185">Reference proteome</keyword>
<dbReference type="GO" id="GO:0005737">
    <property type="term" value="C:cytoplasm"/>
    <property type="evidence" value="ECO:0007669"/>
    <property type="project" value="UniProtKB-SubCell"/>
</dbReference>
<evidence type="ECO:0000256" key="1">
    <source>
        <dbReference type="ARBA" id="ARBA00004496"/>
    </source>
</evidence>
<dbReference type="SMART" id="SM00408">
    <property type="entry name" value="IGc2"/>
    <property type="match status" value="4"/>
</dbReference>
<organism evidence="7 8">
    <name type="scientific">Synaphobranchus kaupii</name>
    <name type="common">Kaup's arrowtooth eel</name>
    <dbReference type="NCBI Taxonomy" id="118154"/>
    <lineage>
        <taxon>Eukaryota</taxon>
        <taxon>Metazoa</taxon>
        <taxon>Chordata</taxon>
        <taxon>Craniata</taxon>
        <taxon>Vertebrata</taxon>
        <taxon>Euteleostomi</taxon>
        <taxon>Actinopterygii</taxon>
        <taxon>Neopterygii</taxon>
        <taxon>Teleostei</taxon>
        <taxon>Anguilliformes</taxon>
        <taxon>Synaphobranchidae</taxon>
        <taxon>Synaphobranchus</taxon>
    </lineage>
</organism>
<keyword evidence="3" id="KW-0597">Phosphoprotein</keyword>
<evidence type="ECO:0000256" key="3">
    <source>
        <dbReference type="ARBA" id="ARBA00022553"/>
    </source>
</evidence>
<feature type="region of interest" description="Disordered" evidence="5">
    <location>
        <begin position="1"/>
        <end position="59"/>
    </location>
</feature>
<dbReference type="Proteomes" id="UP001152622">
    <property type="component" value="Chromosome 19"/>
</dbReference>
<keyword evidence="4" id="KW-1015">Disulfide bond</keyword>
<dbReference type="PANTHER" id="PTHR35971">
    <property type="entry name" value="SI:DKEY-31G6.6"/>
    <property type="match status" value="1"/>
</dbReference>
<dbReference type="PROSITE" id="PS50835">
    <property type="entry name" value="IG_LIKE"/>
    <property type="match status" value="3"/>
</dbReference>
<feature type="domain" description="Ig-like" evidence="6">
    <location>
        <begin position="329"/>
        <end position="386"/>
    </location>
</feature>
<dbReference type="SMART" id="SM00409">
    <property type="entry name" value="IG"/>
    <property type="match status" value="5"/>
</dbReference>
<dbReference type="InterPro" id="IPR052385">
    <property type="entry name" value="Obscurin/Obscurin-like_Reg"/>
</dbReference>
<dbReference type="InterPro" id="IPR013783">
    <property type="entry name" value="Ig-like_fold"/>
</dbReference>
<dbReference type="CDD" id="cd00096">
    <property type="entry name" value="Ig"/>
    <property type="match status" value="1"/>
</dbReference>
<dbReference type="AlphaFoldDB" id="A0A9Q1EEM9"/>
<evidence type="ECO:0000256" key="4">
    <source>
        <dbReference type="ARBA" id="ARBA00023157"/>
    </source>
</evidence>
<dbReference type="EMBL" id="JAINUF010000019">
    <property type="protein sequence ID" value="KAJ8337403.1"/>
    <property type="molecule type" value="Genomic_DNA"/>
</dbReference>
<proteinExistence type="predicted"/>
<gene>
    <name evidence="7" type="ORF">SKAU_G00386230</name>
</gene>
<feature type="domain" description="Ig-like" evidence="6">
    <location>
        <begin position="62"/>
        <end position="146"/>
    </location>
</feature>
<dbReference type="InterPro" id="IPR003599">
    <property type="entry name" value="Ig_sub"/>
</dbReference>
<dbReference type="InterPro" id="IPR003598">
    <property type="entry name" value="Ig_sub2"/>
</dbReference>
<dbReference type="FunFam" id="2.60.40.10:FF:000228">
    <property type="entry name" value="obscurin isoform X4"/>
    <property type="match status" value="2"/>
</dbReference>
<accession>A0A9Q1EEM9</accession>
<evidence type="ECO:0000259" key="6">
    <source>
        <dbReference type="PROSITE" id="PS50835"/>
    </source>
</evidence>
<dbReference type="SUPFAM" id="SSF48726">
    <property type="entry name" value="Immunoglobulin"/>
    <property type="match status" value="5"/>
</dbReference>
<dbReference type="Gene3D" id="2.60.40.10">
    <property type="entry name" value="Immunoglobulins"/>
    <property type="match status" value="5"/>
</dbReference>